<keyword evidence="4" id="KW-0812">Transmembrane</keyword>
<dbReference type="CDD" id="cd07325">
    <property type="entry name" value="M48_Ste24p_like"/>
    <property type="match status" value="1"/>
</dbReference>
<sequence length="332" mass="37634">MLNVKIKKLYAIDPKSWEHPADKAALSMVQQLKGLDELAKKLISAATERGLRLEVLASNVKVSANQFPRLNTLMNDIVETFDWNYRPELYVCQNPMFNAGALGVEKPFITINSSLLRHFDEAELKAILAHEMGHIMSGHSLYKTLIWYLSNISLSFIPMGELLKSAVWAALMEWNRKSELSCDRAELLAVQDETPSYNILMKMAGAEDLSQVNLNDFFAQAEEYESQKTVLDSVHKIFGQMKLSHPYPVVRLGELKSWASSGAYESILNGDYLRRGMEGEKPGEEMKQGYQYYKEEFKKSDDPIVKVINSVGEGIEKAAGNLEEKIREIFKL</sequence>
<proteinExistence type="predicted"/>
<name>A0A644TMT6_9ZZZZ</name>
<gene>
    <name evidence="12" type="primary">htpX_5</name>
    <name evidence="12" type="ORF">SDC9_13340</name>
</gene>
<evidence type="ECO:0000256" key="9">
    <source>
        <dbReference type="ARBA" id="ARBA00023049"/>
    </source>
</evidence>
<keyword evidence="8" id="KW-1133">Transmembrane helix</keyword>
<dbReference type="GO" id="GO:0004222">
    <property type="term" value="F:metalloendopeptidase activity"/>
    <property type="evidence" value="ECO:0007669"/>
    <property type="project" value="InterPro"/>
</dbReference>
<comment type="cofactor">
    <cofactor evidence="1">
        <name>Zn(2+)</name>
        <dbReference type="ChEBI" id="CHEBI:29105"/>
    </cofactor>
</comment>
<dbReference type="InterPro" id="IPR001915">
    <property type="entry name" value="Peptidase_M48"/>
</dbReference>
<dbReference type="PANTHER" id="PTHR43221">
    <property type="entry name" value="PROTEASE HTPX"/>
    <property type="match status" value="1"/>
</dbReference>
<dbReference type="Pfam" id="PF01435">
    <property type="entry name" value="Peptidase_M48"/>
    <property type="match status" value="1"/>
</dbReference>
<dbReference type="EMBL" id="VSSQ01000038">
    <property type="protein sequence ID" value="MPL67642.1"/>
    <property type="molecule type" value="Genomic_DNA"/>
</dbReference>
<evidence type="ECO:0000256" key="10">
    <source>
        <dbReference type="ARBA" id="ARBA00023136"/>
    </source>
</evidence>
<evidence type="ECO:0000313" key="12">
    <source>
        <dbReference type="EMBL" id="MPL67642.1"/>
    </source>
</evidence>
<keyword evidence="7" id="KW-0862">Zinc</keyword>
<keyword evidence="3 12" id="KW-0645">Protease</keyword>
<dbReference type="Gene3D" id="3.30.2010.10">
    <property type="entry name" value="Metalloproteases ('zincins'), catalytic domain"/>
    <property type="match status" value="1"/>
</dbReference>
<evidence type="ECO:0000256" key="1">
    <source>
        <dbReference type="ARBA" id="ARBA00001947"/>
    </source>
</evidence>
<keyword evidence="10" id="KW-0472">Membrane</keyword>
<evidence type="ECO:0000256" key="7">
    <source>
        <dbReference type="ARBA" id="ARBA00022833"/>
    </source>
</evidence>
<accession>A0A644TMT6</accession>
<keyword evidence="6 12" id="KW-0378">Hydrolase</keyword>
<evidence type="ECO:0000256" key="8">
    <source>
        <dbReference type="ARBA" id="ARBA00022989"/>
    </source>
</evidence>
<keyword evidence="5" id="KW-0479">Metal-binding</keyword>
<dbReference type="InterPro" id="IPR050083">
    <property type="entry name" value="HtpX_protease"/>
</dbReference>
<protein>
    <submittedName>
        <fullName evidence="12">Protease HtpX</fullName>
        <ecNumber evidence="12">3.4.24.-</ecNumber>
    </submittedName>
</protein>
<comment type="caution">
    <text evidence="12">The sequence shown here is derived from an EMBL/GenBank/DDBJ whole genome shotgun (WGS) entry which is preliminary data.</text>
</comment>
<feature type="domain" description="Peptidase M48" evidence="11">
    <location>
        <begin position="66"/>
        <end position="258"/>
    </location>
</feature>
<keyword evidence="2" id="KW-1003">Cell membrane</keyword>
<evidence type="ECO:0000256" key="3">
    <source>
        <dbReference type="ARBA" id="ARBA00022670"/>
    </source>
</evidence>
<dbReference type="EC" id="3.4.24.-" evidence="12"/>
<evidence type="ECO:0000259" key="11">
    <source>
        <dbReference type="Pfam" id="PF01435"/>
    </source>
</evidence>
<keyword evidence="9" id="KW-0482">Metalloprotease</keyword>
<dbReference type="GO" id="GO:0046872">
    <property type="term" value="F:metal ion binding"/>
    <property type="evidence" value="ECO:0007669"/>
    <property type="project" value="UniProtKB-KW"/>
</dbReference>
<evidence type="ECO:0000256" key="2">
    <source>
        <dbReference type="ARBA" id="ARBA00022475"/>
    </source>
</evidence>
<dbReference type="GO" id="GO:0006508">
    <property type="term" value="P:proteolysis"/>
    <property type="evidence" value="ECO:0007669"/>
    <property type="project" value="UniProtKB-KW"/>
</dbReference>
<organism evidence="12">
    <name type="scientific">bioreactor metagenome</name>
    <dbReference type="NCBI Taxonomy" id="1076179"/>
    <lineage>
        <taxon>unclassified sequences</taxon>
        <taxon>metagenomes</taxon>
        <taxon>ecological metagenomes</taxon>
    </lineage>
</organism>
<evidence type="ECO:0000256" key="6">
    <source>
        <dbReference type="ARBA" id="ARBA00022801"/>
    </source>
</evidence>
<dbReference type="PANTHER" id="PTHR43221:SF3">
    <property type="entry name" value="SLL1280 PROTEIN"/>
    <property type="match status" value="1"/>
</dbReference>
<reference evidence="12" key="1">
    <citation type="submission" date="2019-08" db="EMBL/GenBank/DDBJ databases">
        <authorList>
            <person name="Kucharzyk K."/>
            <person name="Murdoch R.W."/>
            <person name="Higgins S."/>
            <person name="Loffler F."/>
        </authorList>
    </citation>
    <scope>NUCLEOTIDE SEQUENCE</scope>
</reference>
<evidence type="ECO:0000256" key="4">
    <source>
        <dbReference type="ARBA" id="ARBA00022692"/>
    </source>
</evidence>
<evidence type="ECO:0000256" key="5">
    <source>
        <dbReference type="ARBA" id="ARBA00022723"/>
    </source>
</evidence>
<dbReference type="AlphaFoldDB" id="A0A644TMT6"/>